<dbReference type="OrthoDB" id="9811959at2"/>
<name>A0A5C6VD63_9FLAO</name>
<dbReference type="Proteomes" id="UP000321168">
    <property type="component" value="Unassembled WGS sequence"/>
</dbReference>
<dbReference type="Gene3D" id="1.20.1440.60">
    <property type="entry name" value="23S rRNA-intervening sequence"/>
    <property type="match status" value="1"/>
</dbReference>
<gene>
    <name evidence="1" type="ORF">FRX97_05265</name>
</gene>
<protein>
    <submittedName>
        <fullName evidence="1">Four helix bundle protein</fullName>
    </submittedName>
</protein>
<proteinExistence type="predicted"/>
<dbReference type="InterPro" id="IPR036583">
    <property type="entry name" value="23S_rRNA_IVS_sf"/>
</dbReference>
<dbReference type="AlphaFoldDB" id="A0A5C6VD63"/>
<dbReference type="Pfam" id="PF05635">
    <property type="entry name" value="23S_rRNA_IVP"/>
    <property type="match status" value="1"/>
</dbReference>
<dbReference type="EMBL" id="VORB01000004">
    <property type="protein sequence ID" value="TXC81555.1"/>
    <property type="molecule type" value="Genomic_DNA"/>
</dbReference>
<accession>A0A5C6VD63</accession>
<reference evidence="1 2" key="1">
    <citation type="submission" date="2019-08" db="EMBL/GenBank/DDBJ databases">
        <title>Genome of Luteibaculum oceani JCM 18817.</title>
        <authorList>
            <person name="Bowman J.P."/>
        </authorList>
    </citation>
    <scope>NUCLEOTIDE SEQUENCE [LARGE SCALE GENOMIC DNA]</scope>
    <source>
        <strain evidence="1 2">JCM 18817</strain>
    </source>
</reference>
<organism evidence="1 2">
    <name type="scientific">Luteibaculum oceani</name>
    <dbReference type="NCBI Taxonomy" id="1294296"/>
    <lineage>
        <taxon>Bacteria</taxon>
        <taxon>Pseudomonadati</taxon>
        <taxon>Bacteroidota</taxon>
        <taxon>Flavobacteriia</taxon>
        <taxon>Flavobacteriales</taxon>
        <taxon>Luteibaculaceae</taxon>
        <taxon>Luteibaculum</taxon>
    </lineage>
</organism>
<keyword evidence="2" id="KW-1185">Reference proteome</keyword>
<evidence type="ECO:0000313" key="2">
    <source>
        <dbReference type="Proteomes" id="UP000321168"/>
    </source>
</evidence>
<evidence type="ECO:0000313" key="1">
    <source>
        <dbReference type="EMBL" id="TXC81555.1"/>
    </source>
</evidence>
<dbReference type="NCBIfam" id="TIGR02436">
    <property type="entry name" value="four helix bundle protein"/>
    <property type="match status" value="1"/>
</dbReference>
<dbReference type="RefSeq" id="WP_147014284.1">
    <property type="nucleotide sequence ID" value="NZ_VORB01000004.1"/>
</dbReference>
<dbReference type="SUPFAM" id="SSF158446">
    <property type="entry name" value="IVS-encoded protein-like"/>
    <property type="match status" value="1"/>
</dbReference>
<dbReference type="InterPro" id="IPR012657">
    <property type="entry name" value="23S_rRNA-intervening_sequence"/>
</dbReference>
<comment type="caution">
    <text evidence="1">The sequence shown here is derived from an EMBL/GenBank/DDBJ whole genome shotgun (WGS) entry which is preliminary data.</text>
</comment>
<sequence>MHFLYISRGSLYETVTLLTVLQKLNWISAEKVNQLEQEAIEIAKMLNGLIKSIKTS</sequence>